<dbReference type="GO" id="GO:0005829">
    <property type="term" value="C:cytosol"/>
    <property type="evidence" value="ECO:0007669"/>
    <property type="project" value="Ensembl"/>
</dbReference>
<keyword evidence="2 5" id="KW-0964">Secreted</keyword>
<dbReference type="PANTHER" id="PTHR17223:SF0">
    <property type="entry name" value="PARATHYROID HORMONE-RELATED PROTEIN"/>
    <property type="match status" value="1"/>
</dbReference>
<keyword evidence="8" id="KW-1185">Reference proteome</keyword>
<evidence type="ECO:0000313" key="8">
    <source>
        <dbReference type="Proteomes" id="UP000675900"/>
    </source>
</evidence>
<dbReference type="GO" id="GO:0030282">
    <property type="term" value="P:bone mineralization"/>
    <property type="evidence" value="ECO:0007669"/>
    <property type="project" value="InterPro"/>
</dbReference>
<dbReference type="InterPro" id="IPR001415">
    <property type="entry name" value="PTH/PTH-rel"/>
</dbReference>
<sequence>MPLGPPPPLRAAINPPSLPPGPPDRRHAHLKLVLRVCGINFPEATSPPEEVPRARGYDAAARRLVQQWSVAVFRLSYSVPSCGRSVEELGRRLKRAVSEHQLLHDKGKSIQDLRRRFFLHHLIAEIHTAEIRATSEVSPNSKPAPNTKNHPVRFGSDDEGRYLTQETNKVETYKEQPLKTPGKKKKGKPGKRKEQEKKKRRTRSAWLNSGVAGSGLDGDHPCDISATSLELNSRRH</sequence>
<keyword evidence="4 5" id="KW-0372">Hormone</keyword>
<dbReference type="InterPro" id="IPR003626">
    <property type="entry name" value="PTH-rel"/>
</dbReference>
<dbReference type="GO" id="GO:0051428">
    <property type="term" value="F:peptide hormone receptor binding"/>
    <property type="evidence" value="ECO:0007669"/>
    <property type="project" value="UniProtKB-UniRule"/>
</dbReference>
<evidence type="ECO:0000313" key="7">
    <source>
        <dbReference type="Ensembl" id="ENSPTIP00000019072.1"/>
    </source>
</evidence>
<dbReference type="KEGG" id="ptg:102972982"/>
<evidence type="ECO:0000256" key="1">
    <source>
        <dbReference type="ARBA" id="ARBA00006307"/>
    </source>
</evidence>
<reference evidence="7" key="1">
    <citation type="submission" date="2025-08" db="UniProtKB">
        <authorList>
            <consortium name="Ensembl"/>
        </authorList>
    </citation>
    <scope>IDENTIFICATION</scope>
</reference>
<dbReference type="GO" id="GO:0005615">
    <property type="term" value="C:extracellular space"/>
    <property type="evidence" value="ECO:0007669"/>
    <property type="project" value="Ensembl"/>
</dbReference>
<dbReference type="PROSITE" id="PS00335">
    <property type="entry name" value="PARATHYROID"/>
    <property type="match status" value="1"/>
</dbReference>
<gene>
    <name evidence="7" type="primary">PTHLH</name>
</gene>
<feature type="compositionally biased region" description="Polar residues" evidence="6">
    <location>
        <begin position="135"/>
        <end position="149"/>
    </location>
</feature>
<dbReference type="GO" id="GO:0005794">
    <property type="term" value="C:Golgi apparatus"/>
    <property type="evidence" value="ECO:0007669"/>
    <property type="project" value="Ensembl"/>
</dbReference>
<evidence type="ECO:0000256" key="2">
    <source>
        <dbReference type="ARBA" id="ARBA00022525"/>
    </source>
</evidence>
<evidence type="ECO:0000256" key="4">
    <source>
        <dbReference type="ARBA" id="ARBA00022702"/>
    </source>
</evidence>
<feature type="compositionally biased region" description="Basic and acidic residues" evidence="6">
    <location>
        <begin position="168"/>
        <end position="177"/>
    </location>
</feature>
<keyword evidence="3 5" id="KW-0165">Cleavage on pair of basic residues</keyword>
<evidence type="ECO:0000256" key="3">
    <source>
        <dbReference type="ARBA" id="ARBA00022685"/>
    </source>
</evidence>
<accession>A0A8C9KHN8</accession>
<comment type="subunit">
    <text evidence="5">PTHrP interacts with PTH1R (via N-terminal extracellular domain).</text>
</comment>
<dbReference type="PANTHER" id="PTHR17223">
    <property type="entry name" value="PARATHYROID HORMONE-RELATED"/>
    <property type="match status" value="1"/>
</dbReference>
<comment type="function">
    <molecule>Osteostatin</molecule>
    <text evidence="5">Potent inhibitor of osteoclastic bone resorption.</text>
</comment>
<dbReference type="AlphaFoldDB" id="A0A8C9KHN8"/>
<name>A0A8C9KHN8_PANTA</name>
<comment type="similarity">
    <text evidence="1 5">Belongs to the parathyroid hormone family.</text>
</comment>
<feature type="compositionally biased region" description="Polar residues" evidence="6">
    <location>
        <begin position="225"/>
        <end position="236"/>
    </location>
</feature>
<dbReference type="SMART" id="SM00087">
    <property type="entry name" value="PTH"/>
    <property type="match status" value="1"/>
</dbReference>
<evidence type="ECO:0000256" key="6">
    <source>
        <dbReference type="SAM" id="MobiDB-lite"/>
    </source>
</evidence>
<dbReference type="GO" id="GO:0007189">
    <property type="term" value="P:adenylate cyclase-activating G protein-coupled receptor signaling pathway"/>
    <property type="evidence" value="ECO:0007669"/>
    <property type="project" value="Ensembl"/>
</dbReference>
<feature type="region of interest" description="Disordered" evidence="6">
    <location>
        <begin position="1"/>
        <end position="25"/>
    </location>
</feature>
<dbReference type="GO" id="GO:0010468">
    <property type="term" value="P:regulation of gene expression"/>
    <property type="evidence" value="ECO:0007669"/>
    <property type="project" value="Ensembl"/>
</dbReference>
<evidence type="ECO:0000256" key="5">
    <source>
        <dbReference type="RuleBase" id="RU368098"/>
    </source>
</evidence>
<dbReference type="GO" id="GO:0061182">
    <property type="term" value="P:negative regulation of chondrocyte development"/>
    <property type="evidence" value="ECO:0007669"/>
    <property type="project" value="Ensembl"/>
</dbReference>
<comment type="subcellular location">
    <subcellularLocation>
        <location evidence="5">Cytoplasm</location>
    </subcellularLocation>
    <subcellularLocation>
        <location evidence="5">Nucleus</location>
    </subcellularLocation>
    <subcellularLocation>
        <location evidence="5">Secreted</location>
    </subcellularLocation>
</comment>
<keyword evidence="5" id="KW-0732">Signal</keyword>
<dbReference type="GeneTree" id="ENSGT00390000004933"/>
<keyword evidence="5" id="KW-0106">Calcium</keyword>
<feature type="compositionally biased region" description="Basic residues" evidence="6">
    <location>
        <begin position="181"/>
        <end position="191"/>
    </location>
</feature>
<comment type="function">
    <text evidence="5">Neuroendocrine peptide which is a critical regulator of cellular and organ growth, development, migration, differentiation and survival and of epithelial calcium ion transport. Regulates endochondral bone development and epithelial-mesenchymal interactions during the formation of the mammary glands and teeth. Required for skeletal homeostasis. Promotes mammary mesenchyme differentiation and bud outgrowth by modulating mesenchymal cell responsiveness to BMPs. Up-regulates BMPR1A expression in the mammary mesenchyme and this increases the sensitivity of these cells to BMPs and allows them to respond to BMP4 in a paracrine and/or autocrine fashion. BMP4 signaling in the mesenchyme, in turn, triggers epithelial outgrowth and augments MSX2 expression, which causes the mammary mesenchyme to inhibit hair follicle formation within the nipple sheath.</text>
</comment>
<proteinExistence type="inferred from homology"/>
<dbReference type="Pfam" id="PF01279">
    <property type="entry name" value="Parathyroid"/>
    <property type="match status" value="1"/>
</dbReference>
<dbReference type="Proteomes" id="UP000675900">
    <property type="component" value="Unassembled WGS sequence"/>
</dbReference>
<dbReference type="GO" id="GO:0001501">
    <property type="term" value="P:skeletal system development"/>
    <property type="evidence" value="ECO:0007669"/>
    <property type="project" value="Ensembl"/>
</dbReference>
<keyword evidence="5" id="KW-0539">Nucleus</keyword>
<reference evidence="7" key="2">
    <citation type="submission" date="2025-09" db="UniProtKB">
        <authorList>
            <consortium name="Ensembl"/>
        </authorList>
    </citation>
    <scope>IDENTIFICATION</scope>
</reference>
<dbReference type="Ensembl" id="ENSPTIT00000023371.1">
    <property type="protein sequence ID" value="ENSPTIP00000019072.1"/>
    <property type="gene ID" value="ENSPTIG00000016986.1"/>
</dbReference>
<keyword evidence="5" id="KW-0963">Cytoplasm</keyword>
<dbReference type="GO" id="GO:0005179">
    <property type="term" value="F:hormone activity"/>
    <property type="evidence" value="ECO:0007669"/>
    <property type="project" value="UniProtKB-UniRule"/>
</dbReference>
<protein>
    <recommendedName>
        <fullName evidence="5">Parathyroid hormone-related protein</fullName>
        <shortName evidence="5">PTH-rP</shortName>
        <shortName evidence="5">PTHrP</shortName>
    </recommendedName>
    <component>
        <recommendedName>
            <fullName evidence="5">Osteostatin</fullName>
        </recommendedName>
    </component>
</protein>
<organism evidence="7 8">
    <name type="scientific">Panthera tigris altaica</name>
    <name type="common">Siberian tiger</name>
    <dbReference type="NCBI Taxonomy" id="74533"/>
    <lineage>
        <taxon>Eukaryota</taxon>
        <taxon>Metazoa</taxon>
        <taxon>Chordata</taxon>
        <taxon>Craniata</taxon>
        <taxon>Vertebrata</taxon>
        <taxon>Euteleostomi</taxon>
        <taxon>Mammalia</taxon>
        <taxon>Eutheria</taxon>
        <taxon>Laurasiatheria</taxon>
        <taxon>Carnivora</taxon>
        <taxon>Feliformia</taxon>
        <taxon>Felidae</taxon>
        <taxon>Pantherinae</taxon>
        <taxon>Panthera</taxon>
    </lineage>
</organism>
<comment type="PTM">
    <text evidence="5">There are several secretory forms, including osteostatin, arising from endoproteolytic cleavage of the initial translation product. Each of these secretory forms is believed to have one or more of its own receptors that mediates the normal paracrine, autocrine and endocrine actions.</text>
</comment>
<dbReference type="CTD" id="5744"/>
<dbReference type="GO" id="GO:0005654">
    <property type="term" value="C:nucleoplasm"/>
    <property type="evidence" value="ECO:0007669"/>
    <property type="project" value="Ensembl"/>
</dbReference>
<feature type="region of interest" description="Disordered" evidence="6">
    <location>
        <begin position="133"/>
        <end position="236"/>
    </location>
</feature>